<dbReference type="PROSITE" id="PS00194">
    <property type="entry name" value="THIOREDOXIN_1"/>
    <property type="match status" value="1"/>
</dbReference>
<organism evidence="2">
    <name type="scientific">mine drainage metagenome</name>
    <dbReference type="NCBI Taxonomy" id="410659"/>
    <lineage>
        <taxon>unclassified sequences</taxon>
        <taxon>metagenomes</taxon>
        <taxon>ecological metagenomes</taxon>
    </lineage>
</organism>
<dbReference type="Gene3D" id="3.40.30.10">
    <property type="entry name" value="Glutaredoxin"/>
    <property type="match status" value="1"/>
</dbReference>
<dbReference type="GO" id="GO:0016209">
    <property type="term" value="F:antioxidant activity"/>
    <property type="evidence" value="ECO:0007669"/>
    <property type="project" value="InterPro"/>
</dbReference>
<accession>A0A1J5RYD2</accession>
<dbReference type="SUPFAM" id="SSF52833">
    <property type="entry name" value="Thioredoxin-like"/>
    <property type="match status" value="1"/>
</dbReference>
<dbReference type="InterPro" id="IPR017937">
    <property type="entry name" value="Thioredoxin_CS"/>
</dbReference>
<evidence type="ECO:0000259" key="1">
    <source>
        <dbReference type="PROSITE" id="PS51352"/>
    </source>
</evidence>
<feature type="domain" description="Thioredoxin" evidence="1">
    <location>
        <begin position="31"/>
        <end position="168"/>
    </location>
</feature>
<dbReference type="InterPro" id="IPR050553">
    <property type="entry name" value="Thioredoxin_ResA/DsbE_sf"/>
</dbReference>
<sequence length="175" mass="19564">MTVPQVNVQANRKLSTQWKEVLLAFLLALFSAHIALADDWNLKDKDGTHYKLSEQKGKWVLVNFWAPWCEPCLREMPSLDALQKQHKDMLVIGVAVLYRKKQEVLDAVRSTSVSYPIVLGNEDIASDFGEMKGMPTSFLYAPSGKLVGHHDGPLTQTDIEQAMAQKPASAALFTH</sequence>
<evidence type="ECO:0000313" key="2">
    <source>
        <dbReference type="EMBL" id="OIQ96943.1"/>
    </source>
</evidence>
<proteinExistence type="predicted"/>
<dbReference type="PANTHER" id="PTHR42852:SF18">
    <property type="entry name" value="CHROMOSOME UNDETERMINED SCAFFOLD_47, WHOLE GENOME SHOTGUN SEQUENCE"/>
    <property type="match status" value="1"/>
</dbReference>
<dbReference type="InterPro" id="IPR036249">
    <property type="entry name" value="Thioredoxin-like_sf"/>
</dbReference>
<protein>
    <submittedName>
        <fullName evidence="2">Thiol-disulfide oxidoreductase ResA</fullName>
    </submittedName>
</protein>
<dbReference type="GO" id="GO:0016491">
    <property type="term" value="F:oxidoreductase activity"/>
    <property type="evidence" value="ECO:0007669"/>
    <property type="project" value="InterPro"/>
</dbReference>
<dbReference type="InterPro" id="IPR013766">
    <property type="entry name" value="Thioredoxin_domain"/>
</dbReference>
<dbReference type="InterPro" id="IPR000866">
    <property type="entry name" value="AhpC/TSA"/>
</dbReference>
<name>A0A1J5RYD2_9ZZZZ</name>
<gene>
    <name evidence="2" type="primary">resA_29</name>
    <name evidence="2" type="ORF">GALL_210090</name>
</gene>
<dbReference type="AlphaFoldDB" id="A0A1J5RYD2"/>
<reference evidence="2" key="1">
    <citation type="submission" date="2016-10" db="EMBL/GenBank/DDBJ databases">
        <title>Sequence of Gallionella enrichment culture.</title>
        <authorList>
            <person name="Poehlein A."/>
            <person name="Muehling M."/>
            <person name="Daniel R."/>
        </authorList>
    </citation>
    <scope>NUCLEOTIDE SEQUENCE</scope>
</reference>
<dbReference type="PANTHER" id="PTHR42852">
    <property type="entry name" value="THIOL:DISULFIDE INTERCHANGE PROTEIN DSBE"/>
    <property type="match status" value="1"/>
</dbReference>
<dbReference type="CDD" id="cd02966">
    <property type="entry name" value="TlpA_like_family"/>
    <property type="match status" value="1"/>
</dbReference>
<dbReference type="Pfam" id="PF00578">
    <property type="entry name" value="AhpC-TSA"/>
    <property type="match status" value="1"/>
</dbReference>
<dbReference type="EMBL" id="MLJW01000140">
    <property type="protein sequence ID" value="OIQ96943.1"/>
    <property type="molecule type" value="Genomic_DNA"/>
</dbReference>
<dbReference type="PROSITE" id="PS51352">
    <property type="entry name" value="THIOREDOXIN_2"/>
    <property type="match status" value="1"/>
</dbReference>
<comment type="caution">
    <text evidence="2">The sequence shown here is derived from an EMBL/GenBank/DDBJ whole genome shotgun (WGS) entry which is preliminary data.</text>
</comment>